<dbReference type="Pfam" id="PF02690">
    <property type="entry name" value="Na_Pi_cotrans"/>
    <property type="match status" value="2"/>
</dbReference>
<evidence type="ECO:0000256" key="2">
    <source>
        <dbReference type="ARBA" id="ARBA00022475"/>
    </source>
</evidence>
<evidence type="ECO:0000313" key="8">
    <source>
        <dbReference type="Proteomes" id="UP000585050"/>
    </source>
</evidence>
<gene>
    <name evidence="7" type="ORF">HGP29_25255</name>
</gene>
<name>A0A7X8SQM2_9BACT</name>
<evidence type="ECO:0000256" key="1">
    <source>
        <dbReference type="ARBA" id="ARBA00004651"/>
    </source>
</evidence>
<feature type="transmembrane region" description="Helical" evidence="6">
    <location>
        <begin position="93"/>
        <end position="115"/>
    </location>
</feature>
<dbReference type="EMBL" id="JABAIL010000012">
    <property type="protein sequence ID" value="NLR94536.1"/>
    <property type="molecule type" value="Genomic_DNA"/>
</dbReference>
<keyword evidence="5 6" id="KW-0472">Membrane</keyword>
<feature type="transmembrane region" description="Helical" evidence="6">
    <location>
        <begin position="197"/>
        <end position="216"/>
    </location>
</feature>
<reference evidence="7 8" key="1">
    <citation type="submission" date="2020-04" db="EMBL/GenBank/DDBJ databases">
        <title>Flammeovirga sp. SR4, a novel species isolated from seawater.</title>
        <authorList>
            <person name="Wang X."/>
        </authorList>
    </citation>
    <scope>NUCLEOTIDE SEQUENCE [LARGE SCALE GENOMIC DNA]</scope>
    <source>
        <strain evidence="7 8">SR4</strain>
    </source>
</reference>
<evidence type="ECO:0000313" key="7">
    <source>
        <dbReference type="EMBL" id="NLR94536.1"/>
    </source>
</evidence>
<dbReference type="InterPro" id="IPR003841">
    <property type="entry name" value="Na/Pi_transpt"/>
</dbReference>
<organism evidence="7 8">
    <name type="scientific">Flammeovirga agarivorans</name>
    <dbReference type="NCBI Taxonomy" id="2726742"/>
    <lineage>
        <taxon>Bacteria</taxon>
        <taxon>Pseudomonadati</taxon>
        <taxon>Bacteroidota</taxon>
        <taxon>Cytophagia</taxon>
        <taxon>Cytophagales</taxon>
        <taxon>Flammeovirgaceae</taxon>
        <taxon>Flammeovirga</taxon>
    </lineage>
</organism>
<dbReference type="GO" id="GO:0005886">
    <property type="term" value="C:plasma membrane"/>
    <property type="evidence" value="ECO:0007669"/>
    <property type="project" value="UniProtKB-SubCell"/>
</dbReference>
<feature type="transmembrane region" description="Helical" evidence="6">
    <location>
        <begin position="350"/>
        <end position="370"/>
    </location>
</feature>
<feature type="transmembrane region" description="Helical" evidence="6">
    <location>
        <begin position="12"/>
        <end position="37"/>
    </location>
</feature>
<dbReference type="PANTHER" id="PTHR10010">
    <property type="entry name" value="SOLUTE CARRIER FAMILY 34 SODIUM PHOSPHATE , MEMBER 2-RELATED"/>
    <property type="match status" value="1"/>
</dbReference>
<protein>
    <submittedName>
        <fullName evidence="7">Na/Pi symporter</fullName>
    </submittedName>
</protein>
<evidence type="ECO:0000256" key="5">
    <source>
        <dbReference type="ARBA" id="ARBA00023136"/>
    </source>
</evidence>
<accession>A0A7X8SQM2</accession>
<proteinExistence type="predicted"/>
<keyword evidence="3 6" id="KW-0812">Transmembrane</keyword>
<sequence length="372" mass="40562">MKNIQNIDVKGVVMKTFAMLASFYVMFLAFGVMKYSFTLLGGQWAEDLVKVSHNPFIYFFIGLLGAAVFQSSSAVTTIVVGAVASGNMSLDDAVFIVMGANIGTTVTSTIVALSYIDEKSVFMRALSGAALHDFFNISVALIFLPLELFTGFLSNLSQKIAFSINISDMAISKNYFSNVGLGLDKLVKLLFSNLIDYPWGILLIAILMIVGALKLIGGVTKQVLMEGKDFNRGEGFFFKNDAVALTTGTVLTSIVQSSSITSSLIVPLTATKKITLPRAYMFIMGANVGTTFTALFAAMATGTEFGVEIALTHFLFNFLGVLIFILIPGIRKVPIWYAKKLGFMAAKDRIFGFLYLFTLFFVVPFILVWISL</sequence>
<dbReference type="Proteomes" id="UP000585050">
    <property type="component" value="Unassembled WGS sequence"/>
</dbReference>
<dbReference type="NCBIfam" id="NF037997">
    <property type="entry name" value="Na_Pi_symport"/>
    <property type="match status" value="2"/>
</dbReference>
<feature type="transmembrane region" description="Helical" evidence="6">
    <location>
        <begin position="57"/>
        <end position="81"/>
    </location>
</feature>
<keyword evidence="4 6" id="KW-1133">Transmembrane helix</keyword>
<dbReference type="GO" id="GO:0005436">
    <property type="term" value="F:sodium:phosphate symporter activity"/>
    <property type="evidence" value="ECO:0007669"/>
    <property type="project" value="InterPro"/>
</dbReference>
<evidence type="ECO:0000256" key="4">
    <source>
        <dbReference type="ARBA" id="ARBA00022989"/>
    </source>
</evidence>
<feature type="transmembrane region" description="Helical" evidence="6">
    <location>
        <begin position="311"/>
        <end position="330"/>
    </location>
</feature>
<keyword evidence="8" id="KW-1185">Reference proteome</keyword>
<dbReference type="PANTHER" id="PTHR10010:SF46">
    <property type="entry name" value="SODIUM-DEPENDENT PHOSPHATE TRANSPORT PROTEIN 2B"/>
    <property type="match status" value="1"/>
</dbReference>
<dbReference type="GO" id="GO:0044341">
    <property type="term" value="P:sodium-dependent phosphate transport"/>
    <property type="evidence" value="ECO:0007669"/>
    <property type="project" value="InterPro"/>
</dbReference>
<dbReference type="AlphaFoldDB" id="A0A7X8SQM2"/>
<comment type="caution">
    <text evidence="7">The sequence shown here is derived from an EMBL/GenBank/DDBJ whole genome shotgun (WGS) entry which is preliminary data.</text>
</comment>
<keyword evidence="2" id="KW-1003">Cell membrane</keyword>
<feature type="transmembrane region" description="Helical" evidence="6">
    <location>
        <begin position="279"/>
        <end position="299"/>
    </location>
</feature>
<evidence type="ECO:0000256" key="6">
    <source>
        <dbReference type="SAM" id="Phobius"/>
    </source>
</evidence>
<comment type="subcellular location">
    <subcellularLocation>
        <location evidence="1">Cell membrane</location>
        <topology evidence="1">Multi-pass membrane protein</topology>
    </subcellularLocation>
</comment>
<feature type="transmembrane region" description="Helical" evidence="6">
    <location>
        <begin position="135"/>
        <end position="154"/>
    </location>
</feature>
<evidence type="ECO:0000256" key="3">
    <source>
        <dbReference type="ARBA" id="ARBA00022692"/>
    </source>
</evidence>